<feature type="domain" description="N-acetyltransferase" evidence="3">
    <location>
        <begin position="11"/>
        <end position="157"/>
    </location>
</feature>
<proteinExistence type="predicted"/>
<sequence>MTHDHPLPEGLTSRPLTLDDAQAVYEVMAAQQRADVGTAEIEVADIVADWQRPSYDLAASSVGVLDGERLVACAEVMAAGRGDAGVLPDHRGRGIGTWLAHWMQAKAREQGVAEVGMPQPEGSPGDRLMEQLGYHVRWHSWVLRLPEGAVVPERPLPEGYSLRAATEEEYPQVHDVQEDAFLEWSVRERDSFEEWQAGTVLRPGFEPWHLRVVVDPDAAVVAMAFLVMFPREDGQLEAYVDRLATRGDQRGRGLAQALLVDAFGVAAEHGAVGSSLSTDSRTGALGLYERVGMVVTQTWVNRAIAV</sequence>
<dbReference type="CDD" id="cd04301">
    <property type="entry name" value="NAT_SF"/>
    <property type="match status" value="2"/>
</dbReference>
<dbReference type="InterPro" id="IPR000182">
    <property type="entry name" value="GNAT_dom"/>
</dbReference>
<gene>
    <name evidence="4" type="ORF">BKA05_003488</name>
</gene>
<evidence type="ECO:0000256" key="1">
    <source>
        <dbReference type="ARBA" id="ARBA00022679"/>
    </source>
</evidence>
<feature type="domain" description="N-acetyltransferase" evidence="3">
    <location>
        <begin position="160"/>
        <end position="306"/>
    </location>
</feature>
<dbReference type="InterPro" id="IPR016181">
    <property type="entry name" value="Acyl_CoA_acyltransferase"/>
</dbReference>
<evidence type="ECO:0000313" key="4">
    <source>
        <dbReference type="EMBL" id="NYI11973.1"/>
    </source>
</evidence>
<keyword evidence="2" id="KW-0012">Acyltransferase</keyword>
<reference evidence="4 5" key="1">
    <citation type="submission" date="2020-07" db="EMBL/GenBank/DDBJ databases">
        <title>Sequencing the genomes of 1000 actinobacteria strains.</title>
        <authorList>
            <person name="Klenk H.-P."/>
        </authorList>
    </citation>
    <scope>NUCLEOTIDE SEQUENCE [LARGE SCALE GENOMIC DNA]</scope>
    <source>
        <strain evidence="4 5">DSM 18248</strain>
    </source>
</reference>
<dbReference type="PANTHER" id="PTHR43877">
    <property type="entry name" value="AMINOALKYLPHOSPHONATE N-ACETYLTRANSFERASE-RELATED-RELATED"/>
    <property type="match status" value="1"/>
</dbReference>
<evidence type="ECO:0000256" key="2">
    <source>
        <dbReference type="ARBA" id="ARBA00023315"/>
    </source>
</evidence>
<accession>A0A7Y9YGR9</accession>
<dbReference type="EMBL" id="JACBZI010000001">
    <property type="protein sequence ID" value="NYI11973.1"/>
    <property type="molecule type" value="Genomic_DNA"/>
</dbReference>
<comment type="caution">
    <text evidence="4">The sequence shown here is derived from an EMBL/GenBank/DDBJ whole genome shotgun (WGS) entry which is preliminary data.</text>
</comment>
<dbReference type="RefSeq" id="WP_179532588.1">
    <property type="nucleotide sequence ID" value="NZ_BAAAPP010000001.1"/>
</dbReference>
<name>A0A7Y9YGR9_9ACTN</name>
<dbReference type="Proteomes" id="UP000537326">
    <property type="component" value="Unassembled WGS sequence"/>
</dbReference>
<evidence type="ECO:0000259" key="3">
    <source>
        <dbReference type="PROSITE" id="PS51186"/>
    </source>
</evidence>
<dbReference type="PROSITE" id="PS51186">
    <property type="entry name" value="GNAT"/>
    <property type="match status" value="2"/>
</dbReference>
<protein>
    <submittedName>
        <fullName evidence="4">GNAT superfamily N-acetyltransferase</fullName>
    </submittedName>
</protein>
<dbReference type="AlphaFoldDB" id="A0A7Y9YGR9"/>
<dbReference type="InterPro" id="IPR050832">
    <property type="entry name" value="Bact_Acetyltransf"/>
</dbReference>
<organism evidence="4 5">
    <name type="scientific">Nocardioides marinus</name>
    <dbReference type="NCBI Taxonomy" id="374514"/>
    <lineage>
        <taxon>Bacteria</taxon>
        <taxon>Bacillati</taxon>
        <taxon>Actinomycetota</taxon>
        <taxon>Actinomycetes</taxon>
        <taxon>Propionibacteriales</taxon>
        <taxon>Nocardioidaceae</taxon>
        <taxon>Nocardioides</taxon>
    </lineage>
</organism>
<evidence type="ECO:0000313" key="5">
    <source>
        <dbReference type="Proteomes" id="UP000537326"/>
    </source>
</evidence>
<dbReference type="GO" id="GO:0016747">
    <property type="term" value="F:acyltransferase activity, transferring groups other than amino-acyl groups"/>
    <property type="evidence" value="ECO:0007669"/>
    <property type="project" value="InterPro"/>
</dbReference>
<keyword evidence="1 4" id="KW-0808">Transferase</keyword>
<dbReference type="Pfam" id="PF00583">
    <property type="entry name" value="Acetyltransf_1"/>
    <property type="match status" value="2"/>
</dbReference>
<dbReference type="Gene3D" id="3.40.630.30">
    <property type="match status" value="1"/>
</dbReference>
<keyword evidence="5" id="KW-1185">Reference proteome</keyword>
<dbReference type="SUPFAM" id="SSF55729">
    <property type="entry name" value="Acyl-CoA N-acyltransferases (Nat)"/>
    <property type="match status" value="2"/>
</dbReference>